<dbReference type="AlphaFoldDB" id="H0EPV8"/>
<dbReference type="EMBL" id="AGUE01000117">
    <property type="protein sequence ID" value="EHK99400.1"/>
    <property type="molecule type" value="Genomic_DNA"/>
</dbReference>
<dbReference type="HOGENOM" id="CLU_2133752_0_0_1"/>
<accession>H0EPV8</accession>
<keyword evidence="2" id="KW-1185">Reference proteome</keyword>
<proteinExistence type="predicted"/>
<organism evidence="1 2">
    <name type="scientific">Glarea lozoyensis (strain ATCC 74030 / MF5533)</name>
    <dbReference type="NCBI Taxonomy" id="1104152"/>
    <lineage>
        <taxon>Eukaryota</taxon>
        <taxon>Fungi</taxon>
        <taxon>Dikarya</taxon>
        <taxon>Ascomycota</taxon>
        <taxon>Pezizomycotina</taxon>
        <taxon>Leotiomycetes</taxon>
        <taxon>Helotiales</taxon>
        <taxon>Helotiaceae</taxon>
        <taxon>Glarea</taxon>
    </lineage>
</organism>
<evidence type="ECO:0000313" key="2">
    <source>
        <dbReference type="Proteomes" id="UP000005446"/>
    </source>
</evidence>
<evidence type="ECO:0000313" key="1">
    <source>
        <dbReference type="EMBL" id="EHK99400.1"/>
    </source>
</evidence>
<dbReference type="Proteomes" id="UP000005446">
    <property type="component" value="Unassembled WGS sequence"/>
</dbReference>
<protein>
    <submittedName>
        <fullName evidence="1">Uncharacterized protein</fullName>
    </submittedName>
</protein>
<gene>
    <name evidence="1" type="ORF">M7I_4696</name>
</gene>
<dbReference type="InParanoid" id="H0EPV8"/>
<comment type="caution">
    <text evidence="1">The sequence shown here is derived from an EMBL/GenBank/DDBJ whole genome shotgun (WGS) entry which is preliminary data.</text>
</comment>
<name>H0EPV8_GLAL7</name>
<sequence length="113" mass="12184">MKAEQSVLWGPEVIANNNPLEVKSGTAAGASALPSAKEIANSLKALIKNSPETIPSILEKLDCLIEHFVITKRDILTGNDQYMAYWKWSSLPNTCEFIVRGLCGPSNIGLGAL</sequence>
<reference evidence="1 2" key="1">
    <citation type="journal article" date="2012" name="Eukaryot. Cell">
        <title>Genome sequence of the fungus Glarea lozoyensis: the first genome sequence of a species from the Helotiaceae family.</title>
        <authorList>
            <person name="Youssar L."/>
            <person name="Gruening B.A."/>
            <person name="Erxleben A."/>
            <person name="Guenther S."/>
            <person name="Huettel W."/>
        </authorList>
    </citation>
    <scope>NUCLEOTIDE SEQUENCE [LARGE SCALE GENOMIC DNA]</scope>
    <source>
        <strain evidence="2">ATCC 74030 / MF5533</strain>
    </source>
</reference>